<dbReference type="InterPro" id="IPR004045">
    <property type="entry name" value="Glutathione_S-Trfase_N"/>
</dbReference>
<feature type="domain" description="GST C-terminal" evidence="5">
    <location>
        <begin position="89"/>
        <end position="221"/>
    </location>
</feature>
<dbReference type="Pfam" id="PF02798">
    <property type="entry name" value="GST_N"/>
    <property type="match status" value="1"/>
</dbReference>
<dbReference type="PROSITE" id="PS50404">
    <property type="entry name" value="GST_NTER"/>
    <property type="match status" value="1"/>
</dbReference>
<keyword evidence="1 3" id="KW-0808">Transferase</keyword>
<evidence type="ECO:0000259" key="4">
    <source>
        <dbReference type="PROSITE" id="PS50404"/>
    </source>
</evidence>
<evidence type="ECO:0000256" key="1">
    <source>
        <dbReference type="ARBA" id="ARBA00022679"/>
    </source>
</evidence>
<dbReference type="InterPro" id="IPR040079">
    <property type="entry name" value="Glutathione_S-Trfase"/>
</dbReference>
<dbReference type="GO" id="GO:0004364">
    <property type="term" value="F:glutathione transferase activity"/>
    <property type="evidence" value="ECO:0007669"/>
    <property type="project" value="UniProtKB-UniRule"/>
</dbReference>
<evidence type="ECO:0000256" key="3">
    <source>
        <dbReference type="RuleBase" id="RU369102"/>
    </source>
</evidence>
<comment type="caution">
    <text evidence="6">The sequence shown here is derived from an EMBL/GenBank/DDBJ whole genome shotgun (WGS) entry which is preliminary data.</text>
</comment>
<evidence type="ECO:0000313" key="6">
    <source>
        <dbReference type="EMBL" id="KAG9454868.1"/>
    </source>
</evidence>
<dbReference type="CDD" id="cd03185">
    <property type="entry name" value="GST_C_Tau"/>
    <property type="match status" value="1"/>
</dbReference>
<comment type="catalytic activity">
    <reaction evidence="2 3">
        <text>RX + glutathione = an S-substituted glutathione + a halide anion + H(+)</text>
        <dbReference type="Rhea" id="RHEA:16437"/>
        <dbReference type="ChEBI" id="CHEBI:15378"/>
        <dbReference type="ChEBI" id="CHEBI:16042"/>
        <dbReference type="ChEBI" id="CHEBI:17792"/>
        <dbReference type="ChEBI" id="CHEBI:57925"/>
        <dbReference type="ChEBI" id="CHEBI:90779"/>
        <dbReference type="EC" id="2.5.1.18"/>
    </reaction>
</comment>
<gene>
    <name evidence="6" type="ORF">H6P81_007772</name>
</gene>
<proteinExistence type="inferred from homology"/>
<dbReference type="GO" id="GO:0006749">
    <property type="term" value="P:glutathione metabolic process"/>
    <property type="evidence" value="ECO:0007669"/>
    <property type="project" value="InterPro"/>
</dbReference>
<dbReference type="PANTHER" id="PTHR11260:SF695">
    <property type="entry name" value="GLUTATHIONE TRANSFERASE"/>
    <property type="match status" value="1"/>
</dbReference>
<dbReference type="SUPFAM" id="SSF47616">
    <property type="entry name" value="GST C-terminal domain-like"/>
    <property type="match status" value="1"/>
</dbReference>
<dbReference type="GO" id="GO:0005829">
    <property type="term" value="C:cytosol"/>
    <property type="evidence" value="ECO:0007669"/>
    <property type="project" value="UniProtKB-SubCell"/>
</dbReference>
<protein>
    <recommendedName>
        <fullName evidence="3">Glutathione S-transferase</fullName>
        <ecNumber evidence="3">2.5.1.18</ecNumber>
    </recommendedName>
</protein>
<dbReference type="Pfam" id="PF13410">
    <property type="entry name" value="GST_C_2"/>
    <property type="match status" value="1"/>
</dbReference>
<dbReference type="InterPro" id="IPR045074">
    <property type="entry name" value="GST_C_Tau"/>
</dbReference>
<dbReference type="SFLD" id="SFLDG00358">
    <property type="entry name" value="Main_(cytGST)"/>
    <property type="match status" value="1"/>
</dbReference>
<name>A0AAV7F1E5_ARIFI</name>
<dbReference type="InterPro" id="IPR036249">
    <property type="entry name" value="Thioredoxin-like_sf"/>
</dbReference>
<dbReference type="AlphaFoldDB" id="A0AAV7F1E5"/>
<evidence type="ECO:0000256" key="2">
    <source>
        <dbReference type="ARBA" id="ARBA00047960"/>
    </source>
</evidence>
<dbReference type="InterPro" id="IPR045073">
    <property type="entry name" value="Omega/Tau-like"/>
</dbReference>
<dbReference type="Proteomes" id="UP000825729">
    <property type="component" value="Unassembled WGS sequence"/>
</dbReference>
<comment type="similarity">
    <text evidence="3">Belongs to the GST superfamily.</text>
</comment>
<dbReference type="EC" id="2.5.1.18" evidence="3"/>
<comment type="function">
    <text evidence="3">Is involved in the conjugation of reduced glutathione to a wide number of exogenous and endogenous hydrophobic electrophiles.</text>
</comment>
<organism evidence="6 7">
    <name type="scientific">Aristolochia fimbriata</name>
    <name type="common">White veined hardy Dutchman's pipe vine</name>
    <dbReference type="NCBI Taxonomy" id="158543"/>
    <lineage>
        <taxon>Eukaryota</taxon>
        <taxon>Viridiplantae</taxon>
        <taxon>Streptophyta</taxon>
        <taxon>Embryophyta</taxon>
        <taxon>Tracheophyta</taxon>
        <taxon>Spermatophyta</taxon>
        <taxon>Magnoliopsida</taxon>
        <taxon>Magnoliidae</taxon>
        <taxon>Piperales</taxon>
        <taxon>Aristolochiaceae</taxon>
        <taxon>Aristolochia</taxon>
    </lineage>
</organism>
<dbReference type="PANTHER" id="PTHR11260">
    <property type="entry name" value="GLUTATHIONE S-TRANSFERASE, GST, SUPERFAMILY, GST DOMAIN CONTAINING"/>
    <property type="match status" value="1"/>
</dbReference>
<evidence type="ECO:0000259" key="5">
    <source>
        <dbReference type="PROSITE" id="PS50405"/>
    </source>
</evidence>
<dbReference type="InterPro" id="IPR036282">
    <property type="entry name" value="Glutathione-S-Trfase_C_sf"/>
</dbReference>
<keyword evidence="3" id="KW-0963">Cytoplasm</keyword>
<dbReference type="PROSITE" id="PS50405">
    <property type="entry name" value="GST_CTER"/>
    <property type="match status" value="1"/>
</dbReference>
<reference evidence="6 7" key="1">
    <citation type="submission" date="2021-07" db="EMBL/GenBank/DDBJ databases">
        <title>The Aristolochia fimbriata genome: insights into angiosperm evolution, floral development and chemical biosynthesis.</title>
        <authorList>
            <person name="Jiao Y."/>
        </authorList>
    </citation>
    <scope>NUCLEOTIDE SEQUENCE [LARGE SCALE GENOMIC DNA]</scope>
    <source>
        <strain evidence="6">IBCAS-2021</strain>
        <tissue evidence="6">Leaf</tissue>
    </source>
</reference>
<dbReference type="SUPFAM" id="SSF52833">
    <property type="entry name" value="Thioredoxin-like"/>
    <property type="match status" value="1"/>
</dbReference>
<accession>A0AAV7F1E5</accession>
<dbReference type="EMBL" id="JAINDJ010000003">
    <property type="protein sequence ID" value="KAG9454868.1"/>
    <property type="molecule type" value="Genomic_DNA"/>
</dbReference>
<dbReference type="SFLD" id="SFLDS00019">
    <property type="entry name" value="Glutathione_Transferase_(cytos"/>
    <property type="match status" value="1"/>
</dbReference>
<keyword evidence="7" id="KW-1185">Reference proteome</keyword>
<dbReference type="SFLD" id="SFLDG01152">
    <property type="entry name" value="Main.3:_Omega-_and_Tau-like"/>
    <property type="match status" value="1"/>
</dbReference>
<sequence length="222" mass="25436">MTMDEMKLIGYWSSPLALRIEWSLKLKGIDYEYVEETEPRKSPLIAKYNPIKKQIPVLVHDEKHIPESLIVLEYLDEISTDQNKLLPEDPYERARARFWAKFVDDKVTPVLVGSFSKQGEELEGAVKEAGEALRTLEQALGGKRFFGGDDVGFVDVAAGWFAYWVPIMEDILGLKIIDEKEAPALKKWFGEFLDLPCVKERLPAREKLVSHLRDLRKARMSG</sequence>
<evidence type="ECO:0000313" key="7">
    <source>
        <dbReference type="Proteomes" id="UP000825729"/>
    </source>
</evidence>
<dbReference type="InterPro" id="IPR010987">
    <property type="entry name" value="Glutathione-S-Trfase_C-like"/>
</dbReference>
<comment type="subcellular location">
    <subcellularLocation>
        <location evidence="3">Cytoplasm</location>
        <location evidence="3">Cytosol</location>
    </subcellularLocation>
</comment>
<dbReference type="Gene3D" id="3.40.30.10">
    <property type="entry name" value="Glutaredoxin"/>
    <property type="match status" value="1"/>
</dbReference>
<dbReference type="FunFam" id="1.20.1050.10:FF:000012">
    <property type="entry name" value="Tau class glutathione S-transferase"/>
    <property type="match status" value="1"/>
</dbReference>
<feature type="domain" description="GST N-terminal" evidence="4">
    <location>
        <begin position="4"/>
        <end position="83"/>
    </location>
</feature>
<dbReference type="Gene3D" id="1.20.1050.10">
    <property type="match status" value="1"/>
</dbReference>